<proteinExistence type="predicted"/>
<sequence>MENTCFFSFSNNPKCLDTYSRIKKKHFYDECIPPEIISGGSAELDSEVAFQHHNTLKFIYKVMLNGNPFSKCDFKLILG</sequence>
<dbReference type="EMBL" id="MAEL01000032">
    <property type="protein sequence ID" value="KAF1304406.1"/>
    <property type="molecule type" value="Genomic_DNA"/>
</dbReference>
<dbReference type="Proteomes" id="UP000782705">
    <property type="component" value="Unassembled WGS sequence"/>
</dbReference>
<gene>
    <name evidence="1" type="ORF">BAU17_06820</name>
</gene>
<name>A0ABQ6Z0A5_9ENTE</name>
<comment type="caution">
    <text evidence="1">The sequence shown here is derived from an EMBL/GenBank/DDBJ whole genome shotgun (WGS) entry which is preliminary data.</text>
</comment>
<organism evidence="1 2">
    <name type="scientific">Candidatus Enterococcus willemsii</name>
    <dbReference type="NCBI Taxonomy" id="1857215"/>
    <lineage>
        <taxon>Bacteria</taxon>
        <taxon>Bacillati</taxon>
        <taxon>Bacillota</taxon>
        <taxon>Bacilli</taxon>
        <taxon>Lactobacillales</taxon>
        <taxon>Enterococcaceae</taxon>
        <taxon>Enterococcus</taxon>
    </lineage>
</organism>
<protein>
    <submittedName>
        <fullName evidence="1">Uncharacterized protein</fullName>
    </submittedName>
</protein>
<evidence type="ECO:0000313" key="1">
    <source>
        <dbReference type="EMBL" id="KAF1304406.1"/>
    </source>
</evidence>
<reference evidence="1 2" key="1">
    <citation type="submission" date="2016-06" db="EMBL/GenBank/DDBJ databases">
        <title>Four novel species of enterococci isolated from chicken manure.</title>
        <authorList>
            <person name="Van Tyne D."/>
        </authorList>
    </citation>
    <scope>NUCLEOTIDE SEQUENCE [LARGE SCALE GENOMIC DNA]</scope>
    <source>
        <strain evidence="1 2">CU12B</strain>
    </source>
</reference>
<keyword evidence="2" id="KW-1185">Reference proteome</keyword>
<evidence type="ECO:0000313" key="2">
    <source>
        <dbReference type="Proteomes" id="UP000782705"/>
    </source>
</evidence>
<accession>A0ABQ6Z0A5</accession>